<keyword evidence="2" id="KW-1134">Transmembrane beta strand</keyword>
<keyword evidence="4" id="KW-0472">Membrane</keyword>
<evidence type="ECO:0000256" key="4">
    <source>
        <dbReference type="ARBA" id="ARBA00023136"/>
    </source>
</evidence>
<dbReference type="AlphaFoldDB" id="A0A7Y8KET8"/>
<comment type="subcellular location">
    <subcellularLocation>
        <location evidence="1">Cell outer membrane</location>
    </subcellularLocation>
</comment>
<organism evidence="8 9">
    <name type="scientific">Pseudomonas edaphica</name>
    <dbReference type="NCBI Taxonomy" id="2006980"/>
    <lineage>
        <taxon>Bacteria</taxon>
        <taxon>Pseudomonadati</taxon>
        <taxon>Pseudomonadota</taxon>
        <taxon>Gammaproteobacteria</taxon>
        <taxon>Pseudomonadales</taxon>
        <taxon>Pseudomonadaceae</taxon>
        <taxon>Pseudomonas</taxon>
    </lineage>
</organism>
<evidence type="ECO:0000313" key="8">
    <source>
        <dbReference type="EMBL" id="NWE86473.1"/>
    </source>
</evidence>
<feature type="chain" id="PRO_5030984696" evidence="7">
    <location>
        <begin position="22"/>
        <end position="107"/>
    </location>
</feature>
<protein>
    <submittedName>
        <fullName evidence="8">Multidrug RND transporter</fullName>
    </submittedName>
</protein>
<dbReference type="PANTHER" id="PTHR30203:SF20">
    <property type="entry name" value="MULTIDRUG RESISTANCE OUTER MEMBRANE PROTEIN MDTP-RELATED"/>
    <property type="match status" value="1"/>
</dbReference>
<evidence type="ECO:0000256" key="5">
    <source>
        <dbReference type="ARBA" id="ARBA00023139"/>
    </source>
</evidence>
<dbReference type="Gene3D" id="1.20.1600.10">
    <property type="entry name" value="Outer membrane efflux proteins (OEP)"/>
    <property type="match status" value="1"/>
</dbReference>
<keyword evidence="7" id="KW-0732">Signal</keyword>
<dbReference type="SUPFAM" id="SSF56954">
    <property type="entry name" value="Outer membrane efflux proteins (OEP)"/>
    <property type="match status" value="1"/>
</dbReference>
<evidence type="ECO:0000256" key="7">
    <source>
        <dbReference type="SAM" id="SignalP"/>
    </source>
</evidence>
<evidence type="ECO:0000256" key="2">
    <source>
        <dbReference type="ARBA" id="ARBA00022452"/>
    </source>
</evidence>
<dbReference type="Proteomes" id="UP000590218">
    <property type="component" value="Unassembled WGS sequence"/>
</dbReference>
<reference evidence="8 9" key="1">
    <citation type="submission" date="2020-04" db="EMBL/GenBank/DDBJ databases">
        <title>Molecular characterization of pseudomonads from Agaricus bisporus reveal novel blotch 2 pathogens in Western Europe.</title>
        <authorList>
            <person name="Taparia T."/>
            <person name="Krijger M."/>
            <person name="Haynes E."/>
            <person name="Elpinstone J.G."/>
            <person name="Noble R."/>
            <person name="Van Der Wolf J."/>
        </authorList>
    </citation>
    <scope>NUCLEOTIDE SEQUENCE [LARGE SCALE GENOMIC DNA]</scope>
    <source>
        <strain evidence="8 9">K6002</strain>
    </source>
</reference>
<evidence type="ECO:0000256" key="1">
    <source>
        <dbReference type="ARBA" id="ARBA00004442"/>
    </source>
</evidence>
<proteinExistence type="predicted"/>
<evidence type="ECO:0000313" key="9">
    <source>
        <dbReference type="Proteomes" id="UP000590218"/>
    </source>
</evidence>
<name>A0A7Y8KET8_9PSED</name>
<feature type="non-terminal residue" evidence="8">
    <location>
        <position position="107"/>
    </location>
</feature>
<dbReference type="EMBL" id="JACARL010000320">
    <property type="protein sequence ID" value="NWE86473.1"/>
    <property type="molecule type" value="Genomic_DNA"/>
</dbReference>
<keyword evidence="3" id="KW-0812">Transmembrane</keyword>
<evidence type="ECO:0000256" key="6">
    <source>
        <dbReference type="ARBA" id="ARBA00023288"/>
    </source>
</evidence>
<dbReference type="PANTHER" id="PTHR30203">
    <property type="entry name" value="OUTER MEMBRANE CATION EFFLUX PROTEIN"/>
    <property type="match status" value="1"/>
</dbReference>
<dbReference type="PROSITE" id="PS51257">
    <property type="entry name" value="PROKAR_LIPOPROTEIN"/>
    <property type="match status" value="1"/>
</dbReference>
<gene>
    <name evidence="8" type="ORF">HX795_30595</name>
</gene>
<feature type="signal peptide" evidence="7">
    <location>
        <begin position="1"/>
        <end position="21"/>
    </location>
</feature>
<evidence type="ECO:0000256" key="3">
    <source>
        <dbReference type="ARBA" id="ARBA00022692"/>
    </source>
</evidence>
<keyword evidence="5" id="KW-0564">Palmitate</keyword>
<sequence length="107" mass="11202">MKTRALSLVLVAMSMAGCANFSGLDTQGQRLDANTLQTGKSLSGVTLSTAAWPTADWWKSLGDPQLDGLIHEALQNSPDMQVASARAHQAEAAAYAADAARMPTLDA</sequence>
<dbReference type="GO" id="GO:0016020">
    <property type="term" value="C:membrane"/>
    <property type="evidence" value="ECO:0007669"/>
    <property type="project" value="UniProtKB-SubCell"/>
</dbReference>
<dbReference type="InterPro" id="IPR010131">
    <property type="entry name" value="MdtP/NodT-like"/>
</dbReference>
<comment type="caution">
    <text evidence="8">The sequence shown here is derived from an EMBL/GenBank/DDBJ whole genome shotgun (WGS) entry which is preliminary data.</text>
</comment>
<keyword evidence="6" id="KW-0449">Lipoprotein</keyword>
<accession>A0A7Y8KET8</accession>